<keyword evidence="1" id="KW-0472">Membrane</keyword>
<reference evidence="2" key="1">
    <citation type="journal article" date="2020" name="mSystems">
        <title>Genome- and Community-Level Interaction Insights into Carbon Utilization and Element Cycling Functions of Hydrothermarchaeota in Hydrothermal Sediment.</title>
        <authorList>
            <person name="Zhou Z."/>
            <person name="Liu Y."/>
            <person name="Xu W."/>
            <person name="Pan J."/>
            <person name="Luo Z.H."/>
            <person name="Li M."/>
        </authorList>
    </citation>
    <scope>NUCLEOTIDE SEQUENCE [LARGE SCALE GENOMIC DNA]</scope>
    <source>
        <strain evidence="2">HyVt-380</strain>
    </source>
</reference>
<protein>
    <submittedName>
        <fullName evidence="2">Type II secretion system protein</fullName>
    </submittedName>
</protein>
<dbReference type="EMBL" id="DRHY01000156">
    <property type="protein sequence ID" value="HEC74102.1"/>
    <property type="molecule type" value="Genomic_DNA"/>
</dbReference>
<dbReference type="InterPro" id="IPR012902">
    <property type="entry name" value="N_methyl_site"/>
</dbReference>
<dbReference type="Proteomes" id="UP000886384">
    <property type="component" value="Unassembled WGS sequence"/>
</dbReference>
<proteinExistence type="predicted"/>
<dbReference type="Pfam" id="PF07963">
    <property type="entry name" value="N_methyl"/>
    <property type="match status" value="1"/>
</dbReference>
<keyword evidence="1" id="KW-0812">Transmembrane</keyword>
<organism evidence="2">
    <name type="scientific">Methylophaga aminisulfidivorans</name>
    <dbReference type="NCBI Taxonomy" id="230105"/>
    <lineage>
        <taxon>Bacteria</taxon>
        <taxon>Pseudomonadati</taxon>
        <taxon>Pseudomonadota</taxon>
        <taxon>Gammaproteobacteria</taxon>
        <taxon>Thiotrichales</taxon>
        <taxon>Piscirickettsiaceae</taxon>
        <taxon>Methylophaga</taxon>
    </lineage>
</organism>
<name>A0A7C1VQE2_9GAMM</name>
<dbReference type="SUPFAM" id="SSF88874">
    <property type="entry name" value="Receptor-binding domain of short tail fibre protein gp12"/>
    <property type="match status" value="1"/>
</dbReference>
<accession>A0A7C1VQE2</accession>
<dbReference type="NCBIfam" id="TIGR02532">
    <property type="entry name" value="IV_pilin_GFxxxE"/>
    <property type="match status" value="1"/>
</dbReference>
<keyword evidence="1" id="KW-1133">Transmembrane helix</keyword>
<feature type="transmembrane region" description="Helical" evidence="1">
    <location>
        <begin position="7"/>
        <end position="28"/>
    </location>
</feature>
<evidence type="ECO:0000313" key="2">
    <source>
        <dbReference type="EMBL" id="HEC74102.1"/>
    </source>
</evidence>
<evidence type="ECO:0000256" key="1">
    <source>
        <dbReference type="SAM" id="Phobius"/>
    </source>
</evidence>
<gene>
    <name evidence="2" type="ORF">ENI26_06980</name>
</gene>
<dbReference type="InterPro" id="IPR045584">
    <property type="entry name" value="Pilin-like"/>
</dbReference>
<comment type="caution">
    <text evidence="2">The sequence shown here is derived from an EMBL/GenBank/DDBJ whole genome shotgun (WGS) entry which is preliminary data.</text>
</comment>
<sequence length="347" mass="37942">MKLNKGFTLIELLAVMLITSILISPYIYQKTVELKEERVRITLSELSDIATSAQNYAAEQSLKWPDEDNQCSSAISLMRNDGYLGSLSDTSIYDTSYSTSCSKSTGNRFYVEVVTQTAAQAEILASHLSSSEANGKSINFSVPLPSSIPALEHLLPRDGSRAMTGDLDLDENNIENVNQLSTETVLLNSVVSKGSPCSQNGLIARDSGGLVLSCSNGLWTGAEGSPEGMISYFNLPLCPDGWVETNGSNGTIDLRGEFIRVWDNGRGVDQDRERNTFQEYQIQSHSHRQSTELPDWDYGEGGNRPYTIGGRRTHGGFQRSIAQPTENTGGAETRPRNIAILACEKQP</sequence>
<dbReference type="AlphaFoldDB" id="A0A7C1VQE2"/>
<dbReference type="Gene3D" id="3.30.700.10">
    <property type="entry name" value="Glycoprotein, Type 4 Pilin"/>
    <property type="match status" value="1"/>
</dbReference>
<dbReference type="SUPFAM" id="SSF54523">
    <property type="entry name" value="Pili subunits"/>
    <property type="match status" value="1"/>
</dbReference>